<protein>
    <recommendedName>
        <fullName evidence="4">Secreted protein</fullName>
    </recommendedName>
</protein>
<dbReference type="RefSeq" id="WP_261887886.1">
    <property type="nucleotide sequence ID" value="NZ_AP026367.1"/>
</dbReference>
<evidence type="ECO:0008006" key="4">
    <source>
        <dbReference type="Google" id="ProtNLM"/>
    </source>
</evidence>
<organism evidence="2 3">
    <name type="scientific">Mycobacterium pseudoshottsii</name>
    <dbReference type="NCBI Taxonomy" id="265949"/>
    <lineage>
        <taxon>Bacteria</taxon>
        <taxon>Bacillati</taxon>
        <taxon>Actinomycetota</taxon>
        <taxon>Actinomycetes</taxon>
        <taxon>Mycobacteriales</taxon>
        <taxon>Mycobacteriaceae</taxon>
        <taxon>Mycobacterium</taxon>
        <taxon>Mycobacterium ulcerans group</taxon>
    </lineage>
</organism>
<dbReference type="EMBL" id="AP026367">
    <property type="protein sequence ID" value="BDN85112.1"/>
    <property type="molecule type" value="Genomic_DNA"/>
</dbReference>
<keyword evidence="3" id="KW-1185">Reference proteome</keyword>
<sequence>MAFRIGMNIAAWVLCAGAVVGAPPVQAAPGAVLPPIPSTGGGPIIGGGDEAAQSRIARQLMSVGNADVQEGDGADAASFIMDSAQVADSRLASAFAPLQRALGCQKVNTSFGARAYRRSDGGLGGGGAMLVIAESATSDMQALTGCIRSVWPAATAGGSNAMCAHGWTYPTSGQDHRPETYHILLAGTAADFCAKLDEDYANFATNWP</sequence>
<name>A0A9N7LXH7_9MYCO</name>
<feature type="signal peptide" evidence="1">
    <location>
        <begin position="1"/>
        <end position="27"/>
    </location>
</feature>
<evidence type="ECO:0000313" key="2">
    <source>
        <dbReference type="EMBL" id="BDN85112.1"/>
    </source>
</evidence>
<dbReference type="AlphaFoldDB" id="A0A9N7LXH7"/>
<evidence type="ECO:0000256" key="1">
    <source>
        <dbReference type="SAM" id="SignalP"/>
    </source>
</evidence>
<keyword evidence="1" id="KW-0732">Signal</keyword>
<accession>A0A9N7LXH7</accession>
<proteinExistence type="predicted"/>
<reference evidence="2" key="1">
    <citation type="submission" date="2022-06" db="EMBL/GenBank/DDBJ databases">
        <title>Complete genome sequence of Mycobacterium pseudoshottsii NJB1907-Z4.</title>
        <authorList>
            <person name="Komine T."/>
            <person name="Fukano H."/>
            <person name="Wada S."/>
        </authorList>
    </citation>
    <scope>NUCLEOTIDE SEQUENCE</scope>
    <source>
        <strain evidence="2">NJB1907-Z4</strain>
    </source>
</reference>
<dbReference type="Proteomes" id="UP001058626">
    <property type="component" value="Chromosome"/>
</dbReference>
<evidence type="ECO:0000313" key="3">
    <source>
        <dbReference type="Proteomes" id="UP001058626"/>
    </source>
</evidence>
<gene>
    <name evidence="2" type="ORF">NJB1907Z4_C53270</name>
</gene>
<feature type="chain" id="PRO_5040262310" description="Secreted protein" evidence="1">
    <location>
        <begin position="28"/>
        <end position="208"/>
    </location>
</feature>